<dbReference type="InterPro" id="IPR036249">
    <property type="entry name" value="Thioredoxin-like_sf"/>
</dbReference>
<dbReference type="InterPro" id="IPR006660">
    <property type="entry name" value="Arsenate_reductase-like"/>
</dbReference>
<dbReference type="RefSeq" id="WP_010011404.1">
    <property type="nucleotide sequence ID" value="NZ_AZCN01000008.1"/>
</dbReference>
<evidence type="ECO:0000256" key="1">
    <source>
        <dbReference type="PROSITE-ProRule" id="PRU01282"/>
    </source>
</evidence>
<evidence type="ECO:0008006" key="4">
    <source>
        <dbReference type="Google" id="ProtNLM"/>
    </source>
</evidence>
<dbReference type="SUPFAM" id="SSF52833">
    <property type="entry name" value="Thioredoxin-like"/>
    <property type="match status" value="1"/>
</dbReference>
<comment type="caution">
    <text evidence="2">The sequence shown here is derived from an EMBL/GenBank/DDBJ whole genome shotgun (WGS) entry which is preliminary data.</text>
</comment>
<reference evidence="2 3" key="1">
    <citation type="journal article" date="2015" name="Genome Announc.">
        <title>Expanding the biotechnology potential of lactobacilli through comparative genomics of 213 strains and associated genera.</title>
        <authorList>
            <person name="Sun Z."/>
            <person name="Harris H.M."/>
            <person name="McCann A."/>
            <person name="Guo C."/>
            <person name="Argimon S."/>
            <person name="Zhang W."/>
            <person name="Yang X."/>
            <person name="Jeffery I.B."/>
            <person name="Cooney J.C."/>
            <person name="Kagawa T.F."/>
            <person name="Liu W."/>
            <person name="Song Y."/>
            <person name="Salvetti E."/>
            <person name="Wrobel A."/>
            <person name="Rasinkangas P."/>
            <person name="Parkhill J."/>
            <person name="Rea M.C."/>
            <person name="O'Sullivan O."/>
            <person name="Ritari J."/>
            <person name="Douillard F.P."/>
            <person name="Paul Ross R."/>
            <person name="Yang R."/>
            <person name="Briner A.E."/>
            <person name="Felis G.E."/>
            <person name="de Vos W.M."/>
            <person name="Barrangou R."/>
            <person name="Klaenhammer T.R."/>
            <person name="Caufield P.W."/>
            <person name="Cui Y."/>
            <person name="Zhang H."/>
            <person name="O'Toole P.W."/>
        </authorList>
    </citation>
    <scope>NUCLEOTIDE SEQUENCE [LARGE SCALE GENOMIC DNA]</scope>
    <source>
        <strain evidence="2 3">DSM 20001</strain>
    </source>
</reference>
<dbReference type="PROSITE" id="PS51353">
    <property type="entry name" value="ARSC"/>
    <property type="match status" value="1"/>
</dbReference>
<sequence>MINMYFHTSDPAKNKMVRWFKRQHLSLQIRNILQKPLSKAEITKLFLMSDNGTDDLLAQRAKATQALALGDDLTFNEMVEVVQAHPQILKNPIVFDEHSLITGFNLEKVGVFIPQKERKRERLSLFGQLYMADLI</sequence>
<dbReference type="PANTHER" id="PTHR30041">
    <property type="entry name" value="ARSENATE REDUCTASE"/>
    <property type="match status" value="1"/>
</dbReference>
<evidence type="ECO:0000313" key="2">
    <source>
        <dbReference type="EMBL" id="KRK18771.1"/>
    </source>
</evidence>
<dbReference type="Proteomes" id="UP000051181">
    <property type="component" value="Unassembled WGS sequence"/>
</dbReference>
<organism evidence="2 3">
    <name type="scientific">Loigolactobacillus coryniformis subsp. coryniformis KCTC 3167 = DSM 20001</name>
    <dbReference type="NCBI Taxonomy" id="913848"/>
    <lineage>
        <taxon>Bacteria</taxon>
        <taxon>Bacillati</taxon>
        <taxon>Bacillota</taxon>
        <taxon>Bacilli</taxon>
        <taxon>Lactobacillales</taxon>
        <taxon>Lactobacillaceae</taxon>
        <taxon>Loigolactobacillus</taxon>
    </lineage>
</organism>
<evidence type="ECO:0000313" key="3">
    <source>
        <dbReference type="Proteomes" id="UP000051181"/>
    </source>
</evidence>
<dbReference type="Gene3D" id="3.40.30.10">
    <property type="entry name" value="Glutaredoxin"/>
    <property type="match status" value="1"/>
</dbReference>
<accession>A0A0R1FEB1</accession>
<name>A0A0R1FEB1_9LACO</name>
<dbReference type="eggNOG" id="COG1393">
    <property type="taxonomic scope" value="Bacteria"/>
</dbReference>
<dbReference type="PATRIC" id="fig|913848.6.peg.2376"/>
<dbReference type="Pfam" id="PF03960">
    <property type="entry name" value="ArsC"/>
    <property type="match status" value="1"/>
</dbReference>
<dbReference type="EMBL" id="AZCN01000008">
    <property type="protein sequence ID" value="KRK18771.1"/>
    <property type="molecule type" value="Genomic_DNA"/>
</dbReference>
<protein>
    <recommendedName>
        <fullName evidence="4">Transcriptional regulator Spx</fullName>
    </recommendedName>
</protein>
<gene>
    <name evidence="2" type="ORF">FD22_GL002326</name>
</gene>
<comment type="similarity">
    <text evidence="1">Belongs to the ArsC family.</text>
</comment>
<dbReference type="PANTHER" id="PTHR30041:SF7">
    <property type="entry name" value="GLOBAL TRANSCRIPTIONAL REGULATOR SPX"/>
    <property type="match status" value="1"/>
</dbReference>
<dbReference type="AlphaFoldDB" id="A0A0R1FEB1"/>
<proteinExistence type="inferred from homology"/>
<dbReference type="GeneID" id="65915921"/>